<evidence type="ECO:0000313" key="10">
    <source>
        <dbReference type="Proteomes" id="UP000239800"/>
    </source>
</evidence>
<dbReference type="Pfam" id="PF05090">
    <property type="entry name" value="HTTM"/>
    <property type="match status" value="1"/>
</dbReference>
<sequence length="452" mass="53482">MDRLLFKQVDSVGLVLWRIAFGLLIATEGFGAIATGWVKRVMIEPQFTFNFIGFEFLQPLPGNGMYFYFALMGVFGLLVMVGYKYRFSMLMYALMWSGVYLMQKTSYNNHYYLMMLLCWLMVLLPANRYASLDSKLNPEIKSLSVPRWAYVIPIALIWIVYTYASIAKIYPDWLDGTTTRLFMQAKQNYKVIGPLLQKEWLHHAMAYVGIFFDLLIVPMLLWKRTRMLGFVLSLVFHLFNSVVFRIGIFPYMSIAFSFFFFSSETLIKRFMPKKPLYQGFEIKVPSYKPLLVWGFGIFMLVMVALPLRHWFFQDHVLWNEEGHRLAWRMMLRTRNGQLIYYVIDKESGQRTVFQHEELLTKKQRRSMRTKPDMIWQLAQRIHEIELQGGRDVEVKVISRVKVNDRKYYDFIDPEIDLAAVPWEHFSHSDWVLPSPEGFMDRPEKRESKKGSE</sequence>
<dbReference type="GO" id="GO:0012505">
    <property type="term" value="C:endomembrane system"/>
    <property type="evidence" value="ECO:0007669"/>
    <property type="project" value="UniProtKB-SubCell"/>
</dbReference>
<dbReference type="Proteomes" id="UP000239800">
    <property type="component" value="Unassembled WGS sequence"/>
</dbReference>
<evidence type="ECO:0000313" key="9">
    <source>
        <dbReference type="EMBL" id="PQB05246.1"/>
    </source>
</evidence>
<dbReference type="PANTHER" id="PTHR12639">
    <property type="entry name" value="VITAMIN K-DEPENDENT GAMMA-CARBOXYLASE"/>
    <property type="match status" value="1"/>
</dbReference>
<feature type="transmembrane region" description="Helical" evidence="7">
    <location>
        <begin position="12"/>
        <end position="38"/>
    </location>
</feature>
<keyword evidence="4 7" id="KW-0472">Membrane</keyword>
<evidence type="ECO:0000256" key="5">
    <source>
        <dbReference type="ARBA" id="ARBA00023157"/>
    </source>
</evidence>
<name>A0A2S7KRK3_9FLAO</name>
<feature type="transmembrane region" description="Helical" evidence="7">
    <location>
        <begin position="148"/>
        <end position="166"/>
    </location>
</feature>
<feature type="transmembrane region" description="Helical" evidence="7">
    <location>
        <begin position="65"/>
        <end position="82"/>
    </location>
</feature>
<dbReference type="AlphaFoldDB" id="A0A2S7KRK3"/>
<dbReference type="GO" id="GO:0008488">
    <property type="term" value="F:gamma-glutamyl carboxylase activity"/>
    <property type="evidence" value="ECO:0007669"/>
    <property type="project" value="InterPro"/>
</dbReference>
<feature type="domain" description="HTTM-like" evidence="8">
    <location>
        <begin position="6"/>
        <end position="265"/>
    </location>
</feature>
<evidence type="ECO:0000256" key="3">
    <source>
        <dbReference type="ARBA" id="ARBA00022989"/>
    </source>
</evidence>
<evidence type="ECO:0000256" key="6">
    <source>
        <dbReference type="ARBA" id="ARBA00023239"/>
    </source>
</evidence>
<dbReference type="Pfam" id="PF22777">
    <property type="entry name" value="VKGC_lumenal_dom"/>
    <property type="match status" value="1"/>
</dbReference>
<keyword evidence="2 7" id="KW-0812">Transmembrane</keyword>
<keyword evidence="6" id="KW-0456">Lyase</keyword>
<evidence type="ECO:0000259" key="8">
    <source>
        <dbReference type="SMART" id="SM00752"/>
    </source>
</evidence>
<keyword evidence="10" id="KW-1185">Reference proteome</keyword>
<protein>
    <recommendedName>
        <fullName evidence="8">HTTM-like domain-containing protein</fullName>
    </recommendedName>
</protein>
<feature type="transmembrane region" description="Helical" evidence="7">
    <location>
        <begin position="204"/>
        <end position="222"/>
    </location>
</feature>
<organism evidence="9 10">
    <name type="scientific">Aureitalea marina</name>
    <dbReference type="NCBI Taxonomy" id="930804"/>
    <lineage>
        <taxon>Bacteria</taxon>
        <taxon>Pseudomonadati</taxon>
        <taxon>Bacteroidota</taxon>
        <taxon>Flavobacteriia</taxon>
        <taxon>Flavobacteriales</taxon>
        <taxon>Flavobacteriaceae</taxon>
        <taxon>Aureitalea</taxon>
    </lineage>
</organism>
<feature type="transmembrane region" description="Helical" evidence="7">
    <location>
        <begin position="234"/>
        <end position="261"/>
    </location>
</feature>
<dbReference type="OrthoDB" id="341137at2"/>
<dbReference type="InterPro" id="IPR011020">
    <property type="entry name" value="HTTM-like"/>
</dbReference>
<dbReference type="InterPro" id="IPR053934">
    <property type="entry name" value="HTTM_dom"/>
</dbReference>
<dbReference type="SMART" id="SM00752">
    <property type="entry name" value="HTTM"/>
    <property type="match status" value="1"/>
</dbReference>
<keyword evidence="5" id="KW-1015">Disulfide bond</keyword>
<dbReference type="EMBL" id="MQUB01000001">
    <property type="protein sequence ID" value="PQB05246.1"/>
    <property type="molecule type" value="Genomic_DNA"/>
</dbReference>
<proteinExistence type="predicted"/>
<dbReference type="InterPro" id="IPR053935">
    <property type="entry name" value="VKGC_lumenal_dom"/>
</dbReference>
<dbReference type="PANTHER" id="PTHR12639:SF7">
    <property type="entry name" value="HTTM DOMAIN-CONTAINING PROTEIN"/>
    <property type="match status" value="1"/>
</dbReference>
<dbReference type="GO" id="GO:0019842">
    <property type="term" value="F:vitamin binding"/>
    <property type="evidence" value="ECO:0007669"/>
    <property type="project" value="TreeGrafter"/>
</dbReference>
<gene>
    <name evidence="9" type="ORF">BST85_10390</name>
</gene>
<evidence type="ECO:0000256" key="2">
    <source>
        <dbReference type="ARBA" id="ARBA00022692"/>
    </source>
</evidence>
<evidence type="ECO:0000256" key="1">
    <source>
        <dbReference type="ARBA" id="ARBA00004127"/>
    </source>
</evidence>
<evidence type="ECO:0000256" key="4">
    <source>
        <dbReference type="ARBA" id="ARBA00023136"/>
    </source>
</evidence>
<keyword evidence="3 7" id="KW-1133">Transmembrane helix</keyword>
<evidence type="ECO:0000256" key="7">
    <source>
        <dbReference type="SAM" id="Phobius"/>
    </source>
</evidence>
<feature type="transmembrane region" description="Helical" evidence="7">
    <location>
        <begin position="290"/>
        <end position="307"/>
    </location>
</feature>
<dbReference type="RefSeq" id="WP_104813180.1">
    <property type="nucleotide sequence ID" value="NZ_MQUB01000001.1"/>
</dbReference>
<feature type="transmembrane region" description="Helical" evidence="7">
    <location>
        <begin position="109"/>
        <end position="127"/>
    </location>
</feature>
<reference evidence="9 10" key="1">
    <citation type="submission" date="2016-11" db="EMBL/GenBank/DDBJ databases">
        <title>Trade-off between light-utilization and light-protection in marine flavobacteria.</title>
        <authorList>
            <person name="Kumagai Y."/>
        </authorList>
    </citation>
    <scope>NUCLEOTIDE SEQUENCE [LARGE SCALE GENOMIC DNA]</scope>
    <source>
        <strain evidence="9 10">NBRC 107741</strain>
    </source>
</reference>
<comment type="caution">
    <text evidence="9">The sequence shown here is derived from an EMBL/GenBank/DDBJ whole genome shotgun (WGS) entry which is preliminary data.</text>
</comment>
<comment type="subcellular location">
    <subcellularLocation>
        <location evidence="1">Endomembrane system</location>
        <topology evidence="1">Multi-pass membrane protein</topology>
    </subcellularLocation>
</comment>
<accession>A0A2S7KRK3</accession>
<dbReference type="InterPro" id="IPR007782">
    <property type="entry name" value="VKG_COase"/>
</dbReference>